<organism evidence="5 6">
    <name type="scientific">Buttiauxella warmboldiae</name>
    <dbReference type="NCBI Taxonomy" id="82993"/>
    <lineage>
        <taxon>Bacteria</taxon>
        <taxon>Pseudomonadati</taxon>
        <taxon>Pseudomonadota</taxon>
        <taxon>Gammaproteobacteria</taxon>
        <taxon>Enterobacterales</taxon>
        <taxon>Enterobacteriaceae</taxon>
        <taxon>Buttiauxella</taxon>
    </lineage>
</organism>
<feature type="domain" description="HpcH/HpaI aldolase/citrate lyase" evidence="4">
    <location>
        <begin position="16"/>
        <end position="238"/>
    </location>
</feature>
<dbReference type="InterPro" id="IPR005000">
    <property type="entry name" value="Aldolase/citrate-lyase_domain"/>
</dbReference>
<name>A0A3N5DNR2_9ENTR</name>
<dbReference type="GO" id="GO:0016832">
    <property type="term" value="F:aldehyde-lyase activity"/>
    <property type="evidence" value="ECO:0007669"/>
    <property type="project" value="TreeGrafter"/>
</dbReference>
<comment type="caution">
    <text evidence="5">The sequence shown here is derived from an EMBL/GenBank/DDBJ whole genome shotgun (WGS) entry which is preliminary data.</text>
</comment>
<evidence type="ECO:0000313" key="6">
    <source>
        <dbReference type="Proteomes" id="UP000268615"/>
    </source>
</evidence>
<protein>
    <submittedName>
        <fullName evidence="5">2-dehydro-3-deoxyglucarate aldolase</fullName>
    </submittedName>
</protein>
<evidence type="ECO:0000259" key="4">
    <source>
        <dbReference type="Pfam" id="PF03328"/>
    </source>
</evidence>
<evidence type="ECO:0000313" key="5">
    <source>
        <dbReference type="EMBL" id="RPH29247.1"/>
    </source>
</evidence>
<dbReference type="Gene3D" id="3.20.20.60">
    <property type="entry name" value="Phosphoenolpyruvate-binding domains"/>
    <property type="match status" value="1"/>
</dbReference>
<sequence length="263" mass="28271">MNPFKEAIGHGPVLLGTWMMTGSDTVAEAMATVGFDFLVLDQEHVPVDTLDAIRIDRAIRGVSSTTTPLYRLAWNDTVLIKRALDGGATSLMVPFINTVEDAKRAVESAYYPPLGKRGFAAVHRASRYGSNPDFIRQAREDLCLILQLETPEAIENLEQIAAIEGVSGLFIGPGDLSASMGYPGNPSHPEVQAKIKEGIDKCKALGVPCGIVGGNPELANKYQSMGFRFVALGSDMSYLLARAKEQLAAIRGEKLTVSGGEVY</sequence>
<dbReference type="InterPro" id="IPR050251">
    <property type="entry name" value="HpcH-HpaI_aldolase"/>
</dbReference>
<evidence type="ECO:0000256" key="2">
    <source>
        <dbReference type="ARBA" id="ARBA00022723"/>
    </source>
</evidence>
<comment type="similarity">
    <text evidence="1">Belongs to the HpcH/HpaI aldolase family.</text>
</comment>
<dbReference type="PANTHER" id="PTHR30502">
    <property type="entry name" value="2-KETO-3-DEOXY-L-RHAMNONATE ALDOLASE"/>
    <property type="match status" value="1"/>
</dbReference>
<dbReference type="Proteomes" id="UP000268615">
    <property type="component" value="Unassembled WGS sequence"/>
</dbReference>
<dbReference type="OrthoDB" id="86160at2"/>
<dbReference type="RefSeq" id="WP_124023318.1">
    <property type="nucleotide sequence ID" value="NZ_RPOH01000021.1"/>
</dbReference>
<dbReference type="Pfam" id="PF03328">
    <property type="entry name" value="HpcH_HpaI"/>
    <property type="match status" value="1"/>
</dbReference>
<dbReference type="InterPro" id="IPR015813">
    <property type="entry name" value="Pyrv/PenolPyrv_kinase-like_dom"/>
</dbReference>
<gene>
    <name evidence="5" type="ORF">EHN07_06240</name>
</gene>
<keyword evidence="2" id="KW-0479">Metal-binding</keyword>
<dbReference type="GO" id="GO:0005737">
    <property type="term" value="C:cytoplasm"/>
    <property type="evidence" value="ECO:0007669"/>
    <property type="project" value="TreeGrafter"/>
</dbReference>
<dbReference type="PANTHER" id="PTHR30502:SF0">
    <property type="entry name" value="PHOSPHOENOLPYRUVATE CARBOXYLASE FAMILY PROTEIN"/>
    <property type="match status" value="1"/>
</dbReference>
<dbReference type="GO" id="GO:0046872">
    <property type="term" value="F:metal ion binding"/>
    <property type="evidence" value="ECO:0007669"/>
    <property type="project" value="UniProtKB-KW"/>
</dbReference>
<evidence type="ECO:0000256" key="3">
    <source>
        <dbReference type="ARBA" id="ARBA00023239"/>
    </source>
</evidence>
<evidence type="ECO:0000256" key="1">
    <source>
        <dbReference type="ARBA" id="ARBA00005568"/>
    </source>
</evidence>
<dbReference type="SUPFAM" id="SSF51621">
    <property type="entry name" value="Phosphoenolpyruvate/pyruvate domain"/>
    <property type="match status" value="1"/>
</dbReference>
<accession>A0A3N5DNR2</accession>
<dbReference type="InterPro" id="IPR040442">
    <property type="entry name" value="Pyrv_kinase-like_dom_sf"/>
</dbReference>
<keyword evidence="3" id="KW-0456">Lyase</keyword>
<proteinExistence type="inferred from homology"/>
<reference evidence="5 6" key="1">
    <citation type="submission" date="2018-11" db="EMBL/GenBank/DDBJ databases">
        <title>Draft genome sequence of Buttiauxella warmboldiae CCUG 35512.</title>
        <authorList>
            <person name="Salva-Serra F."/>
            <person name="Marathe N."/>
            <person name="Moore E."/>
            <person name="Svensson L."/>
            <person name="Engstrom-Jakobsson H."/>
        </authorList>
    </citation>
    <scope>NUCLEOTIDE SEQUENCE [LARGE SCALE GENOMIC DNA]</scope>
    <source>
        <strain evidence="5 6">CCUG 35512</strain>
    </source>
</reference>
<dbReference type="AlphaFoldDB" id="A0A3N5DNR2"/>
<dbReference type="EMBL" id="RPOH01000021">
    <property type="protein sequence ID" value="RPH29247.1"/>
    <property type="molecule type" value="Genomic_DNA"/>
</dbReference>
<keyword evidence="6" id="KW-1185">Reference proteome</keyword>